<sequence>MDYQHVRVERPIKVSQWALDCTDKVPSKNHDTNTLITSVFPVAEDKASSLTLPHVVFRDPHFPWARRVSQELPDSDTNVIPWFALIPFTADELELSEDDASSFVPKQAGSSLNENLGWDMAAGDSKDINSRSRVLNLIPSPATEDESTPTSVVFVPGTLFKTLFKSEKPNDIQEEPTTCDIAKFHYMSHVRSVTAGNDYNNCSVTVSHRTGPLDAQSPTHVFVHLVSLQGIDGLKLSSIKERVAMTSLYSWSYMVIQPDSTDTRTQSRNLSIADNGISILPTYEVSESPHDGSGRENNQPDIAEVVKKRQTYGYTLIRHQTQTGEVSSAMFRGPLVPTKVPHPLRPNMRWQSNIGSDLKIQDPELGMVDLTYSTAWNLGKTLALRDQQFTVALSRVRSLMHKDVLDRTKPYADRSSKPGSTTRDEVLASLGDISTLPITGTGAAIRSASRRRWPSSADPDLDSKHNAVPSSTDYTILQDWLLNKVQLSDIPTQYLIPEITYPPKETIRFFHVDENWIDTLVDGALSMANHVVDKPEDDYVRSALKVRLNKYLHSPQEDLGSCQQIPVYGFLFRSELIGQFSDITIAIIPPAEPNGQRDPNNSRAESHILIQRRFDPDIMLVLLDHELPELSKIQFTFGDRHHSFAIPTDLYIELTNKDMPQDETVNEHSREYVPTVTEKEAGEGGWHRGKAQDYFDLESRTLRVSSLAFEMQRLLKNSVQDTEEHSTSAALAVNLSKPPYTYEVVVQSQKEGPG</sequence>
<dbReference type="STRING" id="5514.A0A395SIM3"/>
<evidence type="ECO:0000313" key="2">
    <source>
        <dbReference type="EMBL" id="RGP71957.1"/>
    </source>
</evidence>
<gene>
    <name evidence="2" type="ORF">FSPOR_3072</name>
</gene>
<feature type="region of interest" description="Disordered" evidence="1">
    <location>
        <begin position="445"/>
        <end position="466"/>
    </location>
</feature>
<dbReference type="EMBL" id="PXOF01000038">
    <property type="protein sequence ID" value="RGP71957.1"/>
    <property type="molecule type" value="Genomic_DNA"/>
</dbReference>
<name>A0A395SIM3_FUSSP</name>
<reference evidence="2 3" key="1">
    <citation type="journal article" date="2018" name="PLoS Pathog.">
        <title>Evolution of structural diversity of trichothecenes, a family of toxins produced by plant pathogenic and entomopathogenic fungi.</title>
        <authorList>
            <person name="Proctor R.H."/>
            <person name="McCormick S.P."/>
            <person name="Kim H.S."/>
            <person name="Cardoza R.E."/>
            <person name="Stanley A.M."/>
            <person name="Lindo L."/>
            <person name="Kelly A."/>
            <person name="Brown D.W."/>
            <person name="Lee T."/>
            <person name="Vaughan M.M."/>
            <person name="Alexander N.J."/>
            <person name="Busman M."/>
            <person name="Gutierrez S."/>
        </authorList>
    </citation>
    <scope>NUCLEOTIDE SEQUENCE [LARGE SCALE GENOMIC DNA]</scope>
    <source>
        <strain evidence="2 3">NRRL 3299</strain>
    </source>
</reference>
<protein>
    <submittedName>
        <fullName evidence="2">Uncharacterized protein</fullName>
    </submittedName>
</protein>
<organism evidence="2 3">
    <name type="scientific">Fusarium sporotrichioides</name>
    <dbReference type="NCBI Taxonomy" id="5514"/>
    <lineage>
        <taxon>Eukaryota</taxon>
        <taxon>Fungi</taxon>
        <taxon>Dikarya</taxon>
        <taxon>Ascomycota</taxon>
        <taxon>Pezizomycotina</taxon>
        <taxon>Sordariomycetes</taxon>
        <taxon>Hypocreomycetidae</taxon>
        <taxon>Hypocreales</taxon>
        <taxon>Nectriaceae</taxon>
        <taxon>Fusarium</taxon>
    </lineage>
</organism>
<proteinExistence type="predicted"/>
<keyword evidence="3" id="KW-1185">Reference proteome</keyword>
<dbReference type="Proteomes" id="UP000266152">
    <property type="component" value="Unassembled WGS sequence"/>
</dbReference>
<dbReference type="AlphaFoldDB" id="A0A395SIM3"/>
<accession>A0A395SIM3</accession>
<evidence type="ECO:0000256" key="1">
    <source>
        <dbReference type="SAM" id="MobiDB-lite"/>
    </source>
</evidence>
<comment type="caution">
    <text evidence="2">The sequence shown here is derived from an EMBL/GenBank/DDBJ whole genome shotgun (WGS) entry which is preliminary data.</text>
</comment>
<feature type="region of interest" description="Disordered" evidence="1">
    <location>
        <begin position="665"/>
        <end position="687"/>
    </location>
</feature>
<evidence type="ECO:0000313" key="3">
    <source>
        <dbReference type="Proteomes" id="UP000266152"/>
    </source>
</evidence>